<dbReference type="Gene3D" id="3.40.50.300">
    <property type="entry name" value="P-loop containing nucleotide triphosphate hydrolases"/>
    <property type="match status" value="1"/>
</dbReference>
<accession>A0ABX1F4D4</accession>
<protein>
    <submittedName>
        <fullName evidence="10">ABC transporter ATP-binding protein</fullName>
    </submittedName>
</protein>
<evidence type="ECO:0000313" key="11">
    <source>
        <dbReference type="Proteomes" id="UP000765160"/>
    </source>
</evidence>
<evidence type="ECO:0000256" key="3">
    <source>
        <dbReference type="ARBA" id="ARBA00022448"/>
    </source>
</evidence>
<feature type="compositionally biased region" description="Low complexity" evidence="8">
    <location>
        <begin position="91"/>
        <end position="116"/>
    </location>
</feature>
<dbReference type="PANTHER" id="PTHR43297">
    <property type="entry name" value="OLIGOPEPTIDE TRANSPORT ATP-BINDING PROTEIN APPD"/>
    <property type="match status" value="1"/>
</dbReference>
<keyword evidence="5" id="KW-0547">Nucleotide-binding</keyword>
<dbReference type="PROSITE" id="PS50893">
    <property type="entry name" value="ABC_TRANSPORTER_2"/>
    <property type="match status" value="1"/>
</dbReference>
<dbReference type="SMART" id="SM00382">
    <property type="entry name" value="AAA"/>
    <property type="match status" value="1"/>
</dbReference>
<comment type="subcellular location">
    <subcellularLocation>
        <location evidence="1">Cell inner membrane</location>
        <topology evidence="1">Peripheral membrane protein</topology>
    </subcellularLocation>
</comment>
<dbReference type="NCBIfam" id="TIGR01727">
    <property type="entry name" value="oligo_HPY"/>
    <property type="match status" value="1"/>
</dbReference>
<feature type="region of interest" description="Disordered" evidence="8">
    <location>
        <begin position="1"/>
        <end position="133"/>
    </location>
</feature>
<evidence type="ECO:0000256" key="4">
    <source>
        <dbReference type="ARBA" id="ARBA00022475"/>
    </source>
</evidence>
<feature type="compositionally biased region" description="Gly residues" evidence="8">
    <location>
        <begin position="12"/>
        <end position="24"/>
    </location>
</feature>
<evidence type="ECO:0000256" key="7">
    <source>
        <dbReference type="ARBA" id="ARBA00023136"/>
    </source>
</evidence>
<sequence>MRRLVRPPCGAGCLGGRQYAGGAPGAARDAGRSHGRRRPADGGAPAAGDGGRRGGGRRQARPPIGGDTGGLGRPLSGPRPAGGRPPGPAGGAAPAARRLARLSAPFSPLPAGAGPSRRVRPRRDPGGHRGGAIRVSTPVLDLARVTVEFPTDRGRLRPVDGISFSVEAGKTLAVVGESGCGKSVTALAIMGLLPQGGEVGGGIRLAGQELLALTPDQRRARRGGEMAMVFQEPMTSLNPAFTAGEQVAEALRLHQGLSPDAAFAKAIEMFRRVRIPEPERRARSYPHQLSGGMRQRVMIAMALACRPRLLIADEPTTALDVTVQAQILALIDEMKRETGTAVVLITHDLGVVRDHADDVVVMYAGRVAERASAADLFANPQHPYTIGLLGAAPRLEGGAARLASIEGTVPDLMHPPPGCRFAPRCPFAIAQCAEQPPLADITPGHQAACWRAPLDSLLEQAA</sequence>
<evidence type="ECO:0000256" key="2">
    <source>
        <dbReference type="ARBA" id="ARBA00005417"/>
    </source>
</evidence>
<dbReference type="EMBL" id="JAAVTX010000006">
    <property type="protein sequence ID" value="NKE47222.1"/>
    <property type="molecule type" value="Genomic_DNA"/>
</dbReference>
<keyword evidence="11" id="KW-1185">Reference proteome</keyword>
<feature type="compositionally biased region" description="Low complexity" evidence="8">
    <location>
        <begin position="73"/>
        <end position="82"/>
    </location>
</feature>
<dbReference type="Pfam" id="PF00005">
    <property type="entry name" value="ABC_tran"/>
    <property type="match status" value="1"/>
</dbReference>
<dbReference type="CDD" id="cd03257">
    <property type="entry name" value="ABC_NikE_OppD_transporters"/>
    <property type="match status" value="1"/>
</dbReference>
<dbReference type="PROSITE" id="PS00211">
    <property type="entry name" value="ABC_TRANSPORTER_1"/>
    <property type="match status" value="1"/>
</dbReference>
<dbReference type="Pfam" id="PF08352">
    <property type="entry name" value="oligo_HPY"/>
    <property type="match status" value="1"/>
</dbReference>
<dbReference type="InterPro" id="IPR003593">
    <property type="entry name" value="AAA+_ATPase"/>
</dbReference>
<dbReference type="InterPro" id="IPR017871">
    <property type="entry name" value="ABC_transporter-like_CS"/>
</dbReference>
<evidence type="ECO:0000256" key="8">
    <source>
        <dbReference type="SAM" id="MobiDB-lite"/>
    </source>
</evidence>
<proteinExistence type="inferred from homology"/>
<keyword evidence="7" id="KW-0472">Membrane</keyword>
<dbReference type="Proteomes" id="UP000765160">
    <property type="component" value="Unassembled WGS sequence"/>
</dbReference>
<keyword evidence="3" id="KW-0813">Transport</keyword>
<dbReference type="InterPro" id="IPR013563">
    <property type="entry name" value="Oligopep_ABC_C"/>
</dbReference>
<comment type="similarity">
    <text evidence="2">Belongs to the ABC transporter superfamily.</text>
</comment>
<dbReference type="SUPFAM" id="SSF52540">
    <property type="entry name" value="P-loop containing nucleoside triphosphate hydrolases"/>
    <property type="match status" value="1"/>
</dbReference>
<dbReference type="InterPro" id="IPR003439">
    <property type="entry name" value="ABC_transporter-like_ATP-bd"/>
</dbReference>
<dbReference type="PANTHER" id="PTHR43297:SF2">
    <property type="entry name" value="DIPEPTIDE TRANSPORT ATP-BINDING PROTEIN DPPD"/>
    <property type="match status" value="1"/>
</dbReference>
<organism evidence="10 11">
    <name type="scientific">Falsiroseomonas frigidaquae</name>
    <dbReference type="NCBI Taxonomy" id="487318"/>
    <lineage>
        <taxon>Bacteria</taxon>
        <taxon>Pseudomonadati</taxon>
        <taxon>Pseudomonadota</taxon>
        <taxon>Alphaproteobacteria</taxon>
        <taxon>Acetobacterales</taxon>
        <taxon>Roseomonadaceae</taxon>
        <taxon>Falsiroseomonas</taxon>
    </lineage>
</organism>
<dbReference type="InterPro" id="IPR050388">
    <property type="entry name" value="ABC_Ni/Peptide_Import"/>
</dbReference>
<evidence type="ECO:0000256" key="5">
    <source>
        <dbReference type="ARBA" id="ARBA00022741"/>
    </source>
</evidence>
<evidence type="ECO:0000256" key="6">
    <source>
        <dbReference type="ARBA" id="ARBA00022840"/>
    </source>
</evidence>
<feature type="domain" description="ABC transporter" evidence="9">
    <location>
        <begin position="140"/>
        <end position="389"/>
    </location>
</feature>
<evidence type="ECO:0000256" key="1">
    <source>
        <dbReference type="ARBA" id="ARBA00004417"/>
    </source>
</evidence>
<reference evidence="10 11" key="1">
    <citation type="submission" date="2020-03" db="EMBL/GenBank/DDBJ databases">
        <title>Roseomonas selenitidurans sp. nov. isolated from soil.</title>
        <authorList>
            <person name="Liu H."/>
        </authorList>
    </citation>
    <scope>NUCLEOTIDE SEQUENCE [LARGE SCALE GENOMIC DNA]</scope>
    <source>
        <strain evidence="10 11">JCM 15073</strain>
    </source>
</reference>
<keyword evidence="4" id="KW-1003">Cell membrane</keyword>
<comment type="caution">
    <text evidence="10">The sequence shown here is derived from an EMBL/GenBank/DDBJ whole genome shotgun (WGS) entry which is preliminary data.</text>
</comment>
<evidence type="ECO:0000259" key="9">
    <source>
        <dbReference type="PROSITE" id="PS50893"/>
    </source>
</evidence>
<evidence type="ECO:0000313" key="10">
    <source>
        <dbReference type="EMBL" id="NKE47222.1"/>
    </source>
</evidence>
<dbReference type="GO" id="GO:0005524">
    <property type="term" value="F:ATP binding"/>
    <property type="evidence" value="ECO:0007669"/>
    <property type="project" value="UniProtKB-KW"/>
</dbReference>
<keyword evidence="6 10" id="KW-0067">ATP-binding</keyword>
<dbReference type="InterPro" id="IPR027417">
    <property type="entry name" value="P-loop_NTPase"/>
</dbReference>
<gene>
    <name evidence="10" type="ORF">HB662_20760</name>
</gene>
<name>A0ABX1F4D4_9PROT</name>